<accession>X1IJH0</accession>
<dbReference type="EMBL" id="BARU01042161">
    <property type="protein sequence ID" value="GAH81857.1"/>
    <property type="molecule type" value="Genomic_DNA"/>
</dbReference>
<proteinExistence type="predicted"/>
<feature type="non-terminal residue" evidence="1">
    <location>
        <position position="45"/>
    </location>
</feature>
<dbReference type="AlphaFoldDB" id="X1IJH0"/>
<comment type="caution">
    <text evidence="1">The sequence shown here is derived from an EMBL/GenBank/DDBJ whole genome shotgun (WGS) entry which is preliminary data.</text>
</comment>
<gene>
    <name evidence="1" type="ORF">S03H2_64841</name>
</gene>
<sequence length="45" mass="5182">MVKIHLQNNILINGLTKTAIINEIINIIKNVCRATPWSKIICFLY</sequence>
<name>X1IJH0_9ZZZZ</name>
<reference evidence="1" key="1">
    <citation type="journal article" date="2014" name="Front. Microbiol.">
        <title>High frequency of phylogenetically diverse reductive dehalogenase-homologous genes in deep subseafloor sedimentary metagenomes.</title>
        <authorList>
            <person name="Kawai M."/>
            <person name="Futagami T."/>
            <person name="Toyoda A."/>
            <person name="Takaki Y."/>
            <person name="Nishi S."/>
            <person name="Hori S."/>
            <person name="Arai W."/>
            <person name="Tsubouchi T."/>
            <person name="Morono Y."/>
            <person name="Uchiyama I."/>
            <person name="Ito T."/>
            <person name="Fujiyama A."/>
            <person name="Inagaki F."/>
            <person name="Takami H."/>
        </authorList>
    </citation>
    <scope>NUCLEOTIDE SEQUENCE</scope>
    <source>
        <strain evidence="1">Expedition CK06-06</strain>
    </source>
</reference>
<organism evidence="1">
    <name type="scientific">marine sediment metagenome</name>
    <dbReference type="NCBI Taxonomy" id="412755"/>
    <lineage>
        <taxon>unclassified sequences</taxon>
        <taxon>metagenomes</taxon>
        <taxon>ecological metagenomes</taxon>
    </lineage>
</organism>
<protein>
    <submittedName>
        <fullName evidence="1">Uncharacterized protein</fullName>
    </submittedName>
</protein>
<evidence type="ECO:0000313" key="1">
    <source>
        <dbReference type="EMBL" id="GAH81857.1"/>
    </source>
</evidence>